<dbReference type="EMBL" id="OZ034819">
    <property type="protein sequence ID" value="CAL1398017.1"/>
    <property type="molecule type" value="Genomic_DNA"/>
</dbReference>
<dbReference type="Proteomes" id="UP001497516">
    <property type="component" value="Chromosome 6"/>
</dbReference>
<evidence type="ECO:0000313" key="3">
    <source>
        <dbReference type="Proteomes" id="UP001497516"/>
    </source>
</evidence>
<protein>
    <submittedName>
        <fullName evidence="2">Uncharacterized protein</fullName>
    </submittedName>
</protein>
<name>A0AAV2FJ85_9ROSI</name>
<evidence type="ECO:0000313" key="2">
    <source>
        <dbReference type="EMBL" id="CAL1398017.1"/>
    </source>
</evidence>
<gene>
    <name evidence="2" type="ORF">LTRI10_LOCUS38274</name>
</gene>
<feature type="region of interest" description="Disordered" evidence="1">
    <location>
        <begin position="29"/>
        <end position="83"/>
    </location>
</feature>
<reference evidence="2 3" key="1">
    <citation type="submission" date="2024-04" db="EMBL/GenBank/DDBJ databases">
        <authorList>
            <person name="Fracassetti M."/>
        </authorList>
    </citation>
    <scope>NUCLEOTIDE SEQUENCE [LARGE SCALE GENOMIC DNA]</scope>
</reference>
<sequence>MAPLRRNKVALDAAADSESRKSLSFAGLLSIQDQQPGNQDCQMNKKTTKKKQLDEEFEFSTVGEPAGGGRNPSNVPVSISAGTATQKPAAVDIVLICSDKKPPPQKSNTNERKVGEKNKKKRSSGRSVFRSFLSPCQDCRTQNSVVQVAVR</sequence>
<proteinExistence type="predicted"/>
<dbReference type="AlphaFoldDB" id="A0AAV2FJ85"/>
<feature type="region of interest" description="Disordered" evidence="1">
    <location>
        <begin position="98"/>
        <end position="128"/>
    </location>
</feature>
<evidence type="ECO:0000256" key="1">
    <source>
        <dbReference type="SAM" id="MobiDB-lite"/>
    </source>
</evidence>
<organism evidence="2 3">
    <name type="scientific">Linum trigynum</name>
    <dbReference type="NCBI Taxonomy" id="586398"/>
    <lineage>
        <taxon>Eukaryota</taxon>
        <taxon>Viridiplantae</taxon>
        <taxon>Streptophyta</taxon>
        <taxon>Embryophyta</taxon>
        <taxon>Tracheophyta</taxon>
        <taxon>Spermatophyta</taxon>
        <taxon>Magnoliopsida</taxon>
        <taxon>eudicotyledons</taxon>
        <taxon>Gunneridae</taxon>
        <taxon>Pentapetalae</taxon>
        <taxon>rosids</taxon>
        <taxon>fabids</taxon>
        <taxon>Malpighiales</taxon>
        <taxon>Linaceae</taxon>
        <taxon>Linum</taxon>
    </lineage>
</organism>
<keyword evidence="3" id="KW-1185">Reference proteome</keyword>
<accession>A0AAV2FJ85</accession>
<feature type="compositionally biased region" description="Polar residues" evidence="1">
    <location>
        <begin position="31"/>
        <end position="45"/>
    </location>
</feature>
<feature type="compositionally biased region" description="Polar residues" evidence="1">
    <location>
        <begin position="71"/>
        <end position="83"/>
    </location>
</feature>